<dbReference type="Pfam" id="PF00226">
    <property type="entry name" value="DnaJ"/>
    <property type="match status" value="1"/>
</dbReference>
<evidence type="ECO:0000256" key="4">
    <source>
        <dbReference type="ARBA" id="ARBA00045428"/>
    </source>
</evidence>
<feature type="compositionally biased region" description="Basic and acidic residues" evidence="6">
    <location>
        <begin position="242"/>
        <end position="254"/>
    </location>
</feature>
<dbReference type="InterPro" id="IPR036869">
    <property type="entry name" value="J_dom_sf"/>
</dbReference>
<dbReference type="GO" id="GO:0036503">
    <property type="term" value="P:ERAD pathway"/>
    <property type="evidence" value="ECO:0007669"/>
    <property type="project" value="TreeGrafter"/>
</dbReference>
<feature type="region of interest" description="Disordered" evidence="6">
    <location>
        <begin position="165"/>
        <end position="192"/>
    </location>
</feature>
<comment type="function">
    <text evidence="4">Co-chaperone for Hsp70 protein HSPA5/BiP that acts as a key repressor of the ERN1/IRE1-mediated unfolded protein response (UPR). J domain-containing co-chaperones stimulate the ATPase activity of Hsp70 proteins and are required for efficient substrate recognition by Hsp70 proteins. In the unstressed endoplasmic reticulum, interacts with the luminal region of ERN1/IRE1 and selectively recruits HSPA5/BiP: HSPA5/BiP disrupts the dimerization of the active ERN1/IRE1 luminal region, thereby inactivating ERN1/IRE1. Also involved in endoplasmic reticulum-associated degradation (ERAD) of misfolded proteins. Required for survival of B-cell progenitors and normal antibody production.</text>
</comment>
<dbReference type="GO" id="GO:0005783">
    <property type="term" value="C:endoplasmic reticulum"/>
    <property type="evidence" value="ECO:0007669"/>
    <property type="project" value="TreeGrafter"/>
</dbReference>
<dbReference type="InterPro" id="IPR001623">
    <property type="entry name" value="DnaJ_domain"/>
</dbReference>
<dbReference type="AlphaFoldDB" id="A0AAV1MSC9"/>
<proteinExistence type="predicted"/>
<protein>
    <recommendedName>
        <fullName evidence="2">DnaJ homolog subfamily B member 9</fullName>
    </recommendedName>
    <alternativeName>
        <fullName evidence="3">Endoplasmic reticulum DNA J domain-containing protein 4</fullName>
    </alternativeName>
</protein>
<dbReference type="GO" id="GO:0051787">
    <property type="term" value="F:misfolded protein binding"/>
    <property type="evidence" value="ECO:0007669"/>
    <property type="project" value="TreeGrafter"/>
</dbReference>
<keyword evidence="9" id="KW-1185">Reference proteome</keyword>
<organism evidence="8 9">
    <name type="scientific">Scomber scombrus</name>
    <name type="common">Atlantic mackerel</name>
    <name type="synonym">Scomber vernalis</name>
    <dbReference type="NCBI Taxonomy" id="13677"/>
    <lineage>
        <taxon>Eukaryota</taxon>
        <taxon>Metazoa</taxon>
        <taxon>Chordata</taxon>
        <taxon>Craniata</taxon>
        <taxon>Vertebrata</taxon>
        <taxon>Euteleostomi</taxon>
        <taxon>Actinopterygii</taxon>
        <taxon>Neopterygii</taxon>
        <taxon>Teleostei</taxon>
        <taxon>Neoteleostei</taxon>
        <taxon>Acanthomorphata</taxon>
        <taxon>Pelagiaria</taxon>
        <taxon>Scombriformes</taxon>
        <taxon>Scombridae</taxon>
        <taxon>Scomber</taxon>
    </lineage>
</organism>
<accession>A0AAV1MSC9</accession>
<dbReference type="Gene3D" id="1.10.287.110">
    <property type="entry name" value="DnaJ domain"/>
    <property type="match status" value="1"/>
</dbReference>
<feature type="compositionally biased region" description="Gly residues" evidence="6">
    <location>
        <begin position="177"/>
        <end position="192"/>
    </location>
</feature>
<evidence type="ECO:0000256" key="5">
    <source>
        <dbReference type="ARBA" id="ARBA00046365"/>
    </source>
</evidence>
<dbReference type="Proteomes" id="UP001314229">
    <property type="component" value="Unassembled WGS sequence"/>
</dbReference>
<feature type="region of interest" description="Disordered" evidence="6">
    <location>
        <begin position="218"/>
        <end position="254"/>
    </location>
</feature>
<evidence type="ECO:0000256" key="6">
    <source>
        <dbReference type="SAM" id="MobiDB-lite"/>
    </source>
</evidence>
<keyword evidence="1" id="KW-0143">Chaperone</keyword>
<dbReference type="InterPro" id="IPR051948">
    <property type="entry name" value="Hsp70_co-chaperone_J-domain"/>
</dbReference>
<dbReference type="SMART" id="SM00271">
    <property type="entry name" value="DnaJ"/>
    <property type="match status" value="1"/>
</dbReference>
<dbReference type="PROSITE" id="PS50076">
    <property type="entry name" value="DNAJ_2"/>
    <property type="match status" value="1"/>
</dbReference>
<name>A0AAV1MSC9_SCOSC</name>
<gene>
    <name evidence="8" type="ORF">FSCOSCO3_A026696</name>
</gene>
<evidence type="ECO:0000313" key="8">
    <source>
        <dbReference type="EMBL" id="CAK6949884.1"/>
    </source>
</evidence>
<reference evidence="8 9" key="1">
    <citation type="submission" date="2024-01" db="EMBL/GenBank/DDBJ databases">
        <authorList>
            <person name="Alioto T."/>
            <person name="Alioto T."/>
            <person name="Gomez Garrido J."/>
        </authorList>
    </citation>
    <scope>NUCLEOTIDE SEQUENCE [LARGE SCALE GENOMIC DNA]</scope>
</reference>
<evidence type="ECO:0000256" key="3">
    <source>
        <dbReference type="ARBA" id="ARBA00041533"/>
    </source>
</evidence>
<evidence type="ECO:0000256" key="2">
    <source>
        <dbReference type="ARBA" id="ARBA00040158"/>
    </source>
</evidence>
<dbReference type="PROSITE" id="PS00636">
    <property type="entry name" value="DNAJ_1"/>
    <property type="match status" value="1"/>
</dbReference>
<comment type="subunit">
    <text evidence="5">Interacts with HSPA5/BiP; interaction is direct. Interacts with ERN1/IRE1 (via the luminal region). Interacts with DERL1.</text>
</comment>
<comment type="caution">
    <text evidence="8">The sequence shown here is derived from an EMBL/GenBank/DDBJ whole genome shotgun (WGS) entry which is preliminary data.</text>
</comment>
<feature type="compositionally biased region" description="Basic residues" evidence="6">
    <location>
        <begin position="227"/>
        <end position="241"/>
    </location>
</feature>
<dbReference type="CDD" id="cd06257">
    <property type="entry name" value="DnaJ"/>
    <property type="match status" value="1"/>
</dbReference>
<dbReference type="SUPFAM" id="SSF46565">
    <property type="entry name" value="Chaperone J-domain"/>
    <property type="match status" value="1"/>
</dbReference>
<evidence type="ECO:0000256" key="1">
    <source>
        <dbReference type="ARBA" id="ARBA00023186"/>
    </source>
</evidence>
<evidence type="ECO:0000259" key="7">
    <source>
        <dbReference type="PROSITE" id="PS50076"/>
    </source>
</evidence>
<dbReference type="InterPro" id="IPR018253">
    <property type="entry name" value="DnaJ_domain_CS"/>
</dbReference>
<sequence>MTLSLLRSLSRKFTFSQSHRSESLFSGARPIALRVVVLQLRNATRQQLLAFVSHQLELSAADRSIPRLCVTKSPATKKGAKTTSMATAQSVLLLAVHVLLISEFILAKRDYYDILGVPKDATDRQIKKAFHKLALKYHPDRNKGPDAEVKFREIAEAYETLSDDKRRREYDQFGHGPSPGEGHGAGGGGGGGSYNYNFNQHFQSFNFDDLFKDYDPFGQQQQQQQQHQHHFHSHSHAHQKRHSDSHFQAHREAMNRQRRQFQQGSFGGGLFDDMFEDLEKMFSFNTHSSRTESRFQSSGKQHCRTVTQRRGNMVTTFTDCS</sequence>
<feature type="domain" description="J" evidence="7">
    <location>
        <begin position="110"/>
        <end position="174"/>
    </location>
</feature>
<dbReference type="EMBL" id="CAWUFR010000002">
    <property type="protein sequence ID" value="CAK6949884.1"/>
    <property type="molecule type" value="Genomic_DNA"/>
</dbReference>
<dbReference type="PANTHER" id="PTHR44360">
    <property type="entry name" value="DNAJ HOMOLOG SUBFAMILY B MEMBER 9"/>
    <property type="match status" value="1"/>
</dbReference>
<dbReference type="PRINTS" id="PR00625">
    <property type="entry name" value="JDOMAIN"/>
</dbReference>
<dbReference type="GO" id="GO:0051087">
    <property type="term" value="F:protein-folding chaperone binding"/>
    <property type="evidence" value="ECO:0007669"/>
    <property type="project" value="TreeGrafter"/>
</dbReference>
<evidence type="ECO:0000313" key="9">
    <source>
        <dbReference type="Proteomes" id="UP001314229"/>
    </source>
</evidence>
<dbReference type="PANTHER" id="PTHR44360:SF1">
    <property type="entry name" value="DNAJ HOMOLOG SUBFAMILY B MEMBER 9"/>
    <property type="match status" value="1"/>
</dbReference>